<dbReference type="Pfam" id="PF02776">
    <property type="entry name" value="TPP_enzyme_N"/>
    <property type="match status" value="1"/>
</dbReference>
<dbReference type="RefSeq" id="WP_270041929.1">
    <property type="nucleotide sequence ID" value="NZ_JAPDOD010000020.1"/>
</dbReference>
<dbReference type="AlphaFoldDB" id="A0A9X3S2V2"/>
<dbReference type="SUPFAM" id="SSF52518">
    <property type="entry name" value="Thiamin diphosphate-binding fold (THDP-binding)"/>
    <property type="match status" value="2"/>
</dbReference>
<dbReference type="GO" id="GO:0009099">
    <property type="term" value="P:L-valine biosynthetic process"/>
    <property type="evidence" value="ECO:0007669"/>
    <property type="project" value="TreeGrafter"/>
</dbReference>
<comment type="similarity">
    <text evidence="1 3">Belongs to the TPP enzyme family.</text>
</comment>
<dbReference type="CDD" id="cd07035">
    <property type="entry name" value="TPP_PYR_POX_like"/>
    <property type="match status" value="1"/>
</dbReference>
<accession>A0A9X3S2V2</accession>
<evidence type="ECO:0000313" key="8">
    <source>
        <dbReference type="EMBL" id="MDA0162692.1"/>
    </source>
</evidence>
<feature type="region of interest" description="Disordered" evidence="4">
    <location>
        <begin position="174"/>
        <end position="229"/>
    </location>
</feature>
<proteinExistence type="inferred from homology"/>
<comment type="caution">
    <text evidence="8">The sequence shown here is derived from an EMBL/GenBank/DDBJ whole genome shotgun (WGS) entry which is preliminary data.</text>
</comment>
<dbReference type="Proteomes" id="UP001149140">
    <property type="component" value="Unassembled WGS sequence"/>
</dbReference>
<dbReference type="InterPro" id="IPR029035">
    <property type="entry name" value="DHS-like_NAD/FAD-binding_dom"/>
</dbReference>
<dbReference type="PANTHER" id="PTHR18968">
    <property type="entry name" value="THIAMINE PYROPHOSPHATE ENZYMES"/>
    <property type="match status" value="1"/>
</dbReference>
<evidence type="ECO:0000256" key="3">
    <source>
        <dbReference type="RuleBase" id="RU362132"/>
    </source>
</evidence>
<evidence type="ECO:0000259" key="5">
    <source>
        <dbReference type="Pfam" id="PF00205"/>
    </source>
</evidence>
<evidence type="ECO:0000259" key="6">
    <source>
        <dbReference type="Pfam" id="PF02775"/>
    </source>
</evidence>
<gene>
    <name evidence="8" type="ORF">OM076_20640</name>
</gene>
<feature type="domain" description="Thiamine pyrophosphate enzyme central" evidence="5">
    <location>
        <begin position="234"/>
        <end position="321"/>
    </location>
</feature>
<reference evidence="8" key="1">
    <citation type="submission" date="2022-10" db="EMBL/GenBank/DDBJ databases">
        <title>The WGS of Solirubrobacter ginsenosidimutans DSM 21036.</title>
        <authorList>
            <person name="Jiang Z."/>
        </authorList>
    </citation>
    <scope>NUCLEOTIDE SEQUENCE</scope>
    <source>
        <strain evidence="8">DSM 21036</strain>
    </source>
</reference>
<dbReference type="GO" id="GO:0030976">
    <property type="term" value="F:thiamine pyrophosphate binding"/>
    <property type="evidence" value="ECO:0007669"/>
    <property type="project" value="InterPro"/>
</dbReference>
<dbReference type="InterPro" id="IPR029061">
    <property type="entry name" value="THDP-binding"/>
</dbReference>
<evidence type="ECO:0000259" key="7">
    <source>
        <dbReference type="Pfam" id="PF02776"/>
    </source>
</evidence>
<dbReference type="Pfam" id="PF00205">
    <property type="entry name" value="TPP_enzyme_M"/>
    <property type="match status" value="1"/>
</dbReference>
<evidence type="ECO:0000256" key="4">
    <source>
        <dbReference type="SAM" id="MobiDB-lite"/>
    </source>
</evidence>
<dbReference type="InterPro" id="IPR011766">
    <property type="entry name" value="TPP_enzyme_TPP-bd"/>
</dbReference>
<dbReference type="GO" id="GO:0000287">
    <property type="term" value="F:magnesium ion binding"/>
    <property type="evidence" value="ECO:0007669"/>
    <property type="project" value="InterPro"/>
</dbReference>
<dbReference type="InterPro" id="IPR012001">
    <property type="entry name" value="Thiamin_PyroP_enz_TPP-bd_dom"/>
</dbReference>
<dbReference type="GO" id="GO:0003984">
    <property type="term" value="F:acetolactate synthase activity"/>
    <property type="evidence" value="ECO:0007669"/>
    <property type="project" value="TreeGrafter"/>
</dbReference>
<dbReference type="SUPFAM" id="SSF52467">
    <property type="entry name" value="DHS-like NAD/FAD-binding domain"/>
    <property type="match status" value="1"/>
</dbReference>
<organism evidence="8 9">
    <name type="scientific">Solirubrobacter ginsenosidimutans</name>
    <dbReference type="NCBI Taxonomy" id="490573"/>
    <lineage>
        <taxon>Bacteria</taxon>
        <taxon>Bacillati</taxon>
        <taxon>Actinomycetota</taxon>
        <taxon>Thermoleophilia</taxon>
        <taxon>Solirubrobacterales</taxon>
        <taxon>Solirubrobacteraceae</taxon>
        <taxon>Solirubrobacter</taxon>
    </lineage>
</organism>
<dbReference type="InterPro" id="IPR045229">
    <property type="entry name" value="TPP_enz"/>
</dbReference>
<keyword evidence="9" id="KW-1185">Reference proteome</keyword>
<dbReference type="GO" id="GO:0009097">
    <property type="term" value="P:isoleucine biosynthetic process"/>
    <property type="evidence" value="ECO:0007669"/>
    <property type="project" value="TreeGrafter"/>
</dbReference>
<protein>
    <submittedName>
        <fullName evidence="8">Thiamine pyrophosphate-binding protein</fullName>
    </submittedName>
</protein>
<evidence type="ECO:0000256" key="2">
    <source>
        <dbReference type="ARBA" id="ARBA00023052"/>
    </source>
</evidence>
<dbReference type="PANTHER" id="PTHR18968:SF129">
    <property type="entry name" value="ACETOLACTATE SYNTHASE"/>
    <property type="match status" value="1"/>
</dbReference>
<dbReference type="GO" id="GO:0050660">
    <property type="term" value="F:flavin adenine dinucleotide binding"/>
    <property type="evidence" value="ECO:0007669"/>
    <property type="project" value="TreeGrafter"/>
</dbReference>
<feature type="domain" description="Thiamine pyrophosphate enzyme N-terminal TPP-binding" evidence="7">
    <location>
        <begin position="1"/>
        <end position="117"/>
    </location>
</feature>
<evidence type="ECO:0000256" key="1">
    <source>
        <dbReference type="ARBA" id="ARBA00007812"/>
    </source>
</evidence>
<dbReference type="Gene3D" id="3.40.50.970">
    <property type="match status" value="2"/>
</dbReference>
<feature type="domain" description="Thiamine pyrophosphate enzyme TPP-binding" evidence="6">
    <location>
        <begin position="416"/>
        <end position="558"/>
    </location>
</feature>
<dbReference type="EMBL" id="JAPDOD010000020">
    <property type="protein sequence ID" value="MDA0162692.1"/>
    <property type="molecule type" value="Genomic_DNA"/>
</dbReference>
<dbReference type="Pfam" id="PF02775">
    <property type="entry name" value="TPP_enzyme_C"/>
    <property type="match status" value="1"/>
</dbReference>
<sequence length="575" mass="58356">MTVAELIAARLAAGGVSRAFGFPGGGSNLDLIEAFSSVGIEFVLSHTEVSAALMACATAELSGVPGVVVVGNGPGLTSVVNGVAHAHLDRVPLIVLSDRYTDAELTTTGHQILDQRALLAPVVKWSATVGARGVGALLDHALAVASAAPCGAVHLDMPRTVGGEVAVAAPPHDADLAATPHGADPAAPLGAPPGADLAAPLGDGCAAPPVHSAPPRGADPAAPPAASPHGADLAAIADALSPARHPVLLAGLEASRALSDGALQELAERLGAPVLTTYKAKGVLDERHPLWAGILTGGALEAPLLDAADAILTVGLDPVELLTKSWPHSAPVFALRTCALGADYGAPAVTWIGDLATGVAELTERLPGSRQWGDAGAHREQALSALRIESDSALTGWRVIEALVHELPADTPVAVDAGAHMFPATWFWRAHAPRRFLISNGLATMGFAVPSAIAAARDGLAVAITGDGGMAYGAFELETAVRLGARVLVVVLDDASLSLIRIKHEAKGHDRARLDFGPVGFATVAEGLGVASWVVEEEAALRLAIREAAASEGPALIDARISGAEYARTLEVVRG</sequence>
<name>A0A9X3S2V2_9ACTN</name>
<dbReference type="CDD" id="cd00568">
    <property type="entry name" value="TPP_enzymes"/>
    <property type="match status" value="1"/>
</dbReference>
<dbReference type="Gene3D" id="3.40.50.1220">
    <property type="entry name" value="TPP-binding domain"/>
    <property type="match status" value="1"/>
</dbReference>
<evidence type="ECO:0000313" key="9">
    <source>
        <dbReference type="Proteomes" id="UP001149140"/>
    </source>
</evidence>
<dbReference type="GO" id="GO:0005948">
    <property type="term" value="C:acetolactate synthase complex"/>
    <property type="evidence" value="ECO:0007669"/>
    <property type="project" value="TreeGrafter"/>
</dbReference>
<feature type="compositionally biased region" description="Low complexity" evidence="4">
    <location>
        <begin position="182"/>
        <end position="220"/>
    </location>
</feature>
<keyword evidence="2 3" id="KW-0786">Thiamine pyrophosphate</keyword>
<dbReference type="InterPro" id="IPR012000">
    <property type="entry name" value="Thiamin_PyroP_enz_cen_dom"/>
</dbReference>